<protein>
    <submittedName>
        <fullName evidence="7">ABC transporter permease</fullName>
    </submittedName>
</protein>
<dbReference type="Proteomes" id="UP000317722">
    <property type="component" value="Unassembled WGS sequence"/>
</dbReference>
<dbReference type="OrthoDB" id="9792579at2"/>
<feature type="transmembrane region" description="Helical" evidence="6">
    <location>
        <begin position="56"/>
        <end position="75"/>
    </location>
</feature>
<feature type="transmembrane region" description="Helical" evidence="6">
    <location>
        <begin position="333"/>
        <end position="353"/>
    </location>
</feature>
<feature type="transmembrane region" description="Helical" evidence="6">
    <location>
        <begin position="212"/>
        <end position="231"/>
    </location>
</feature>
<sequence>MSATGLEVGAKAIPDRPKRRRFGIREWSIVAVGAIAVISVLRLVTGADDIASSGALAAAIGLAVPIGLAGLGGLWSERAGVVNIGLEGMMILGTWGAGFFGYHMGPWAGVLGAILMGMLGGLIHAVATVTFGVDHIVSGVAINIIGLGVAKYLAARFFDGLPGGGPTQSPQIKSLPDFTLPGVSSGLGTIEKKDWFFVSDVAAILRAVCTNLSILTILALLLFVGTWWVLWRTAFGLRLRSVGESPVAAESLGVNVLRYKFLAVIISGGLAGLGGGFLALVAASIYRDGQTGGRGYIGLAAMIFGNWRPGGLLTGAALFGYTDAVQLRGGATVHAFLLLFAVLLVAIGAWQIVRNQRLVQGILAIAVGVLVGWWYFAADAVPAELTGTTPYVTTLLVLAFASQRLRMPAADGQIYRKGEGH</sequence>
<keyword evidence="2" id="KW-1003">Cell membrane</keyword>
<dbReference type="PANTHER" id="PTHR43370">
    <property type="entry name" value="SUGAR ABC TRANSPORTER INTEGRAL MEMBRANE PROTEIN-RELATED"/>
    <property type="match status" value="1"/>
</dbReference>
<feature type="transmembrane region" description="Helical" evidence="6">
    <location>
        <begin position="135"/>
        <end position="154"/>
    </location>
</feature>
<accession>A0A502D422</accession>
<evidence type="ECO:0000256" key="1">
    <source>
        <dbReference type="ARBA" id="ARBA00004651"/>
    </source>
</evidence>
<evidence type="ECO:0000256" key="2">
    <source>
        <dbReference type="ARBA" id="ARBA00022475"/>
    </source>
</evidence>
<dbReference type="GO" id="GO:0005886">
    <property type="term" value="C:plasma membrane"/>
    <property type="evidence" value="ECO:0007669"/>
    <property type="project" value="UniProtKB-SubCell"/>
</dbReference>
<dbReference type="CDD" id="cd06580">
    <property type="entry name" value="TM_PBP1_transp_TpRbsC_like"/>
    <property type="match status" value="1"/>
</dbReference>
<evidence type="ECO:0000313" key="7">
    <source>
        <dbReference type="EMBL" id="TPG19139.1"/>
    </source>
</evidence>
<dbReference type="Pfam" id="PF02653">
    <property type="entry name" value="BPD_transp_2"/>
    <property type="match status" value="1"/>
</dbReference>
<feature type="transmembrane region" description="Helical" evidence="6">
    <location>
        <begin position="107"/>
        <end position="129"/>
    </location>
</feature>
<evidence type="ECO:0000256" key="6">
    <source>
        <dbReference type="SAM" id="Phobius"/>
    </source>
</evidence>
<comment type="subcellular location">
    <subcellularLocation>
        <location evidence="1">Cell membrane</location>
        <topology evidence="1">Multi-pass membrane protein</topology>
    </subcellularLocation>
</comment>
<comment type="caution">
    <text evidence="7">The sequence shown here is derived from an EMBL/GenBank/DDBJ whole genome shotgun (WGS) entry which is preliminary data.</text>
</comment>
<feature type="transmembrane region" description="Helical" evidence="6">
    <location>
        <begin position="81"/>
        <end position="100"/>
    </location>
</feature>
<keyword evidence="4 6" id="KW-1133">Transmembrane helix</keyword>
<gene>
    <name evidence="7" type="ORF">EAH86_01075</name>
</gene>
<dbReference type="RefSeq" id="WP_140736782.1">
    <property type="nucleotide sequence ID" value="NZ_RCZM01000001.1"/>
</dbReference>
<feature type="transmembrane region" description="Helical" evidence="6">
    <location>
        <begin position="358"/>
        <end position="376"/>
    </location>
</feature>
<dbReference type="InterPro" id="IPR001851">
    <property type="entry name" value="ABC_transp_permease"/>
</dbReference>
<proteinExistence type="predicted"/>
<dbReference type="GO" id="GO:0022857">
    <property type="term" value="F:transmembrane transporter activity"/>
    <property type="evidence" value="ECO:0007669"/>
    <property type="project" value="InterPro"/>
</dbReference>
<feature type="transmembrane region" description="Helical" evidence="6">
    <location>
        <begin position="388"/>
        <end position="407"/>
    </location>
</feature>
<keyword evidence="5 6" id="KW-0472">Membrane</keyword>
<evidence type="ECO:0000256" key="3">
    <source>
        <dbReference type="ARBA" id="ARBA00022692"/>
    </source>
</evidence>
<dbReference type="PANTHER" id="PTHR43370:SF1">
    <property type="entry name" value="GUANOSINE ABC TRANSPORTER PERMEASE PROTEIN NUPQ"/>
    <property type="match status" value="1"/>
</dbReference>
<name>A0A502D422_9MICO</name>
<evidence type="ECO:0000313" key="8">
    <source>
        <dbReference type="Proteomes" id="UP000317722"/>
    </source>
</evidence>
<dbReference type="EMBL" id="RCZM01000001">
    <property type="protein sequence ID" value="TPG19139.1"/>
    <property type="molecule type" value="Genomic_DNA"/>
</dbReference>
<evidence type="ECO:0000256" key="5">
    <source>
        <dbReference type="ARBA" id="ARBA00023136"/>
    </source>
</evidence>
<reference evidence="7 8" key="1">
    <citation type="journal article" date="2019" name="Environ. Microbiol.">
        <title>Species interactions and distinct microbial communities in high Arctic permafrost affected cryosols are associated with the CH4 and CO2 gas fluxes.</title>
        <authorList>
            <person name="Altshuler I."/>
            <person name="Hamel J."/>
            <person name="Turney S."/>
            <person name="Magnuson E."/>
            <person name="Levesque R."/>
            <person name="Greer C."/>
            <person name="Whyte L.G."/>
        </authorList>
    </citation>
    <scope>NUCLEOTIDE SEQUENCE [LARGE SCALE GENOMIC DNA]</scope>
    <source>
        <strain evidence="7 8">S9.3A</strain>
    </source>
</reference>
<evidence type="ECO:0000256" key="4">
    <source>
        <dbReference type="ARBA" id="ARBA00022989"/>
    </source>
</evidence>
<organism evidence="7 8">
    <name type="scientific">Pedococcus bigeumensis</name>
    <dbReference type="NCBI Taxonomy" id="433644"/>
    <lineage>
        <taxon>Bacteria</taxon>
        <taxon>Bacillati</taxon>
        <taxon>Actinomycetota</taxon>
        <taxon>Actinomycetes</taxon>
        <taxon>Micrococcales</taxon>
        <taxon>Intrasporangiaceae</taxon>
        <taxon>Pedococcus</taxon>
    </lineage>
</organism>
<keyword evidence="8" id="KW-1185">Reference proteome</keyword>
<dbReference type="AlphaFoldDB" id="A0A502D422"/>
<feature type="transmembrane region" description="Helical" evidence="6">
    <location>
        <begin position="27"/>
        <end position="44"/>
    </location>
</feature>
<keyword evidence="3 6" id="KW-0812">Transmembrane</keyword>
<feature type="transmembrane region" description="Helical" evidence="6">
    <location>
        <begin position="261"/>
        <end position="283"/>
    </location>
</feature>